<feature type="binding site" evidence="9">
    <location>
        <position position="65"/>
    </location>
    <ligand>
        <name>Fe cation</name>
        <dbReference type="ChEBI" id="CHEBI:24875"/>
        <label>1</label>
    </ligand>
</feature>
<comment type="cofactor">
    <cofactor evidence="9">
        <name>Fe(2+)</name>
        <dbReference type="ChEBI" id="CHEBI:29033"/>
    </cofactor>
    <text evidence="9">Binds 2 Fe(2+) ions per subunit.</text>
</comment>
<feature type="binding site" evidence="9">
    <location>
        <position position="179"/>
    </location>
    <ligand>
        <name>Fe cation</name>
        <dbReference type="ChEBI" id="CHEBI:24875"/>
        <label>2</label>
    </ligand>
</feature>
<evidence type="ECO:0000256" key="5">
    <source>
        <dbReference type="ARBA" id="ARBA00023002"/>
    </source>
</evidence>
<comment type="catalytic activity">
    <reaction evidence="1 9">
        <text>[eIF5A protein]-deoxyhypusine + AH2 + O2 = [eIF5A protein]-hypusine + A + H2O</text>
        <dbReference type="Rhea" id="RHEA:14101"/>
        <dbReference type="Rhea" id="RHEA-COMP:10144"/>
        <dbReference type="Rhea" id="RHEA-COMP:12592"/>
        <dbReference type="ChEBI" id="CHEBI:13193"/>
        <dbReference type="ChEBI" id="CHEBI:15377"/>
        <dbReference type="ChEBI" id="CHEBI:15379"/>
        <dbReference type="ChEBI" id="CHEBI:17499"/>
        <dbReference type="ChEBI" id="CHEBI:82657"/>
        <dbReference type="ChEBI" id="CHEBI:91175"/>
        <dbReference type="EC" id="1.14.99.29"/>
    </reaction>
</comment>
<keyword evidence="5 9" id="KW-0560">Oxidoreductase</keyword>
<dbReference type="HAMAP" id="MF_03101">
    <property type="entry name" value="Deoxyhypusine_hydroxylase"/>
    <property type="match status" value="1"/>
</dbReference>
<feature type="binding site" evidence="9">
    <location>
        <position position="178"/>
    </location>
    <ligand>
        <name>Fe cation</name>
        <dbReference type="ChEBI" id="CHEBI:24875"/>
        <label>2</label>
    </ligand>
</feature>
<keyword evidence="4" id="KW-0677">Repeat</keyword>
<dbReference type="Gene3D" id="1.25.10.10">
    <property type="entry name" value="Leucine-rich Repeat Variant"/>
    <property type="match status" value="2"/>
</dbReference>
<dbReference type="InterPro" id="IPR004155">
    <property type="entry name" value="PBS_lyase_HEAT"/>
</dbReference>
<evidence type="ECO:0000256" key="3">
    <source>
        <dbReference type="ARBA" id="ARBA00022723"/>
    </source>
</evidence>
<evidence type="ECO:0000256" key="6">
    <source>
        <dbReference type="ARBA" id="ARBA00023004"/>
    </source>
</evidence>
<dbReference type="EC" id="1.14.99.29" evidence="9"/>
<evidence type="ECO:0000256" key="2">
    <source>
        <dbReference type="ARBA" id="ARBA00005041"/>
    </source>
</evidence>
<gene>
    <name evidence="10" type="ORF">PYX00_011385</name>
</gene>
<feature type="binding site" evidence="9">
    <location>
        <position position="211"/>
    </location>
    <ligand>
        <name>Fe cation</name>
        <dbReference type="ChEBI" id="CHEBI:24875"/>
        <label>2</label>
    </ligand>
</feature>
<name>A0AAW2H7N0_9NEOP</name>
<feature type="binding site" evidence="9">
    <location>
        <position position="33"/>
    </location>
    <ligand>
        <name>Fe cation</name>
        <dbReference type="ChEBI" id="CHEBI:24875"/>
        <label>1</label>
    </ligand>
</feature>
<dbReference type="GO" id="GO:0046872">
    <property type="term" value="F:metal ion binding"/>
    <property type="evidence" value="ECO:0007669"/>
    <property type="project" value="UniProtKB-KW"/>
</dbReference>
<evidence type="ECO:0000256" key="8">
    <source>
        <dbReference type="ARBA" id="ARBA00023256"/>
    </source>
</evidence>
<dbReference type="Pfam" id="PF13646">
    <property type="entry name" value="HEAT_2"/>
    <property type="match status" value="2"/>
</dbReference>
<reference evidence="10" key="1">
    <citation type="journal article" date="2024" name="Gigascience">
        <title>Chromosome-level genome of the poultry shaft louse Menopon gallinae provides insight into the host-switching and adaptive evolution of parasitic lice.</title>
        <authorList>
            <person name="Xu Y."/>
            <person name="Ma L."/>
            <person name="Liu S."/>
            <person name="Liang Y."/>
            <person name="Liu Q."/>
            <person name="He Z."/>
            <person name="Tian L."/>
            <person name="Duan Y."/>
            <person name="Cai W."/>
            <person name="Li H."/>
            <person name="Song F."/>
        </authorList>
    </citation>
    <scope>NUCLEOTIDE SEQUENCE</scope>
    <source>
        <strain evidence="10">Cailab_2023a</strain>
    </source>
</reference>
<dbReference type="PANTHER" id="PTHR12697:SF5">
    <property type="entry name" value="DEOXYHYPUSINE HYDROXYLASE"/>
    <property type="match status" value="1"/>
</dbReference>
<dbReference type="InterPro" id="IPR027517">
    <property type="entry name" value="Deoxyhypusine_hydroxylase"/>
</dbReference>
<dbReference type="InterPro" id="IPR011989">
    <property type="entry name" value="ARM-like"/>
</dbReference>
<accession>A0AAW2H7N0</accession>
<keyword evidence="3 9" id="KW-0479">Metal-binding</keyword>
<evidence type="ECO:0000256" key="1">
    <source>
        <dbReference type="ARBA" id="ARBA00000068"/>
    </source>
</evidence>
<evidence type="ECO:0000256" key="7">
    <source>
        <dbReference type="ARBA" id="ARBA00023033"/>
    </source>
</evidence>
<keyword evidence="8 9" id="KW-0386">Hypusine biosynthesis</keyword>
<keyword evidence="6 9" id="KW-0408">Iron</keyword>
<dbReference type="GO" id="GO:0019135">
    <property type="term" value="F:deoxyhypusine monooxygenase activity"/>
    <property type="evidence" value="ECO:0007669"/>
    <property type="project" value="UniProtKB-UniRule"/>
</dbReference>
<dbReference type="AlphaFoldDB" id="A0AAW2H7N0"/>
<dbReference type="SUPFAM" id="SSF48371">
    <property type="entry name" value="ARM repeat"/>
    <property type="match status" value="1"/>
</dbReference>
<comment type="function">
    <text evidence="9">Catalyzes the hydroxylation of the N(6)-(4-aminobutyl)-L-lysine intermediate to form hypusine, an essential post-translational modification only found in mature eIF-5A factor.</text>
</comment>
<evidence type="ECO:0000256" key="9">
    <source>
        <dbReference type="HAMAP-Rule" id="MF_03101"/>
    </source>
</evidence>
<dbReference type="PANTHER" id="PTHR12697">
    <property type="entry name" value="PBS LYASE HEAT-LIKE PROTEIN"/>
    <property type="match status" value="1"/>
</dbReference>
<comment type="caution">
    <text evidence="10">The sequence shown here is derived from an EMBL/GenBank/DDBJ whole genome shotgun (WGS) entry which is preliminary data.</text>
</comment>
<comment type="similarity">
    <text evidence="9">Belongs to the deoxyhypusine hydroxylase family.</text>
</comment>
<evidence type="ECO:0000256" key="4">
    <source>
        <dbReference type="ARBA" id="ARBA00022737"/>
    </source>
</evidence>
<comment type="pathway">
    <text evidence="2 9">Protein modification; eIF5A hypusination.</text>
</comment>
<dbReference type="SMART" id="SM00567">
    <property type="entry name" value="EZ_HEAT"/>
    <property type="match status" value="5"/>
</dbReference>
<dbReference type="InterPro" id="IPR016024">
    <property type="entry name" value="ARM-type_fold"/>
</dbReference>
<protein>
    <recommendedName>
        <fullName evidence="9">Deoxyhypusine hydroxylase</fullName>
        <shortName evidence="9">DOHH</shortName>
        <ecNumber evidence="9">1.14.99.29</ecNumber>
    </recommendedName>
    <alternativeName>
        <fullName evidence="9">Deoxyhypusine dioxygenase</fullName>
    </alternativeName>
    <alternativeName>
        <fullName evidence="9">Deoxyhypusine monooxygenase</fullName>
    </alternativeName>
</protein>
<sequence length="264" mass="29523">MRALFTLRNIHTDESASIIASAFTSRSVLLKHELAYVLGQMTRKCSVQDLLSVLKNEDEDEIVRHEAAEALGNYRDKEHIEVLELFLGHQSAPLRETCALAIQKILDDPRQDVSAFMSKDPAYPAQTTLEDACESFTDSSCSLYKRYEAMFFLRDLMTDSAVNTLVKGFNDSSVLFKHEVAFVLGQMRIAVAVPHLIRVLQDSSEHAMVRHECAEALGAIGTKEARDALVPFLESSIDVIRESAEVALDIHMHGARDEGEYCFV</sequence>
<evidence type="ECO:0000313" key="10">
    <source>
        <dbReference type="EMBL" id="KAL0265671.1"/>
    </source>
</evidence>
<organism evidence="10">
    <name type="scientific">Menopon gallinae</name>
    <name type="common">poultry shaft louse</name>
    <dbReference type="NCBI Taxonomy" id="328185"/>
    <lineage>
        <taxon>Eukaryota</taxon>
        <taxon>Metazoa</taxon>
        <taxon>Ecdysozoa</taxon>
        <taxon>Arthropoda</taxon>
        <taxon>Hexapoda</taxon>
        <taxon>Insecta</taxon>
        <taxon>Pterygota</taxon>
        <taxon>Neoptera</taxon>
        <taxon>Paraneoptera</taxon>
        <taxon>Psocodea</taxon>
        <taxon>Troctomorpha</taxon>
        <taxon>Phthiraptera</taxon>
        <taxon>Amblycera</taxon>
        <taxon>Menoponidae</taxon>
        <taxon>Menopon</taxon>
    </lineage>
</organism>
<keyword evidence="7 9" id="KW-0503">Monooxygenase</keyword>
<proteinExistence type="inferred from homology"/>
<feature type="binding site" evidence="9">
    <location>
        <position position="66"/>
    </location>
    <ligand>
        <name>Fe cation</name>
        <dbReference type="ChEBI" id="CHEBI:24875"/>
        <label>1</label>
    </ligand>
</feature>
<feature type="binding site" evidence="9">
    <location>
        <position position="212"/>
    </location>
    <ligand>
        <name>Fe cation</name>
        <dbReference type="ChEBI" id="CHEBI:24875"/>
        <label>2</label>
    </ligand>
</feature>
<feature type="binding site" evidence="9">
    <location>
        <position position="32"/>
    </location>
    <ligand>
        <name>Fe cation</name>
        <dbReference type="ChEBI" id="CHEBI:24875"/>
        <label>1</label>
    </ligand>
</feature>
<dbReference type="EMBL" id="JARGDH010000006">
    <property type="protein sequence ID" value="KAL0265671.1"/>
    <property type="molecule type" value="Genomic_DNA"/>
</dbReference>